<evidence type="ECO:0000313" key="9">
    <source>
        <dbReference type="Proteomes" id="UP000504609"/>
    </source>
</evidence>
<keyword evidence="3" id="KW-0813">Transport</keyword>
<sequence>MSKCLLLVCIPHFLFLSIASDRLLFLFSSMHLEAHSRGRMLPRLNLENLRQSLEINDNNEKLQRNWSEQLEDKLVLQRRHGMFLLIRSYYNSVGEFFHLAQSIAAAEQREQEVQQNGEGSIDSPLLLEQGQMCLRQAVVDGSITDPVSGVKVEKNVFVIFYSGERAKDKILKICGAFAMLPIH</sequence>
<keyword evidence="6" id="KW-0406">Ion transport</keyword>
<protein>
    <submittedName>
        <fullName evidence="10 11">V-type proton ATPase subunit a3-like isoform X1</fullName>
    </submittedName>
</protein>
<evidence type="ECO:0000256" key="6">
    <source>
        <dbReference type="ARBA" id="ARBA00023065"/>
    </source>
</evidence>
<proteinExistence type="inferred from homology"/>
<keyword evidence="5" id="KW-1133">Transmembrane helix</keyword>
<evidence type="ECO:0000256" key="5">
    <source>
        <dbReference type="ARBA" id="ARBA00022989"/>
    </source>
</evidence>
<evidence type="ECO:0000256" key="8">
    <source>
        <dbReference type="SAM" id="SignalP"/>
    </source>
</evidence>
<keyword evidence="9" id="KW-1185">Reference proteome</keyword>
<reference evidence="10 11" key="1">
    <citation type="submission" date="2025-04" db="UniProtKB">
        <authorList>
            <consortium name="RefSeq"/>
        </authorList>
    </citation>
    <scope>IDENTIFICATION</scope>
    <source>
        <tissue evidence="10 11">Young leaves</tissue>
    </source>
</reference>
<dbReference type="InterPro" id="IPR002490">
    <property type="entry name" value="V-ATPase_116kDa_su"/>
</dbReference>
<name>A0A6J1HCX2_CUCMO</name>
<evidence type="ECO:0000256" key="7">
    <source>
        <dbReference type="ARBA" id="ARBA00023136"/>
    </source>
</evidence>
<dbReference type="RefSeq" id="XP_022962364.1">
    <property type="nucleotide sequence ID" value="XM_023106596.1"/>
</dbReference>
<dbReference type="GeneID" id="111462834"/>
<feature type="signal peptide" evidence="8">
    <location>
        <begin position="1"/>
        <end position="19"/>
    </location>
</feature>
<dbReference type="GO" id="GO:0033179">
    <property type="term" value="C:proton-transporting V-type ATPase, V0 domain"/>
    <property type="evidence" value="ECO:0007669"/>
    <property type="project" value="InterPro"/>
</dbReference>
<dbReference type="RefSeq" id="XP_022962366.1">
    <property type="nucleotide sequence ID" value="XM_023106598.1"/>
</dbReference>
<evidence type="ECO:0000256" key="2">
    <source>
        <dbReference type="ARBA" id="ARBA00009904"/>
    </source>
</evidence>
<dbReference type="KEGG" id="cmos:111462834"/>
<dbReference type="Proteomes" id="UP000504609">
    <property type="component" value="Unplaced"/>
</dbReference>
<dbReference type="Pfam" id="PF01496">
    <property type="entry name" value="V_ATPase_I"/>
    <property type="match status" value="1"/>
</dbReference>
<gene>
    <name evidence="10 11" type="primary">LOC111462834</name>
</gene>
<comment type="subcellular location">
    <subcellularLocation>
        <location evidence="1">Membrane</location>
        <topology evidence="1">Multi-pass membrane protein</topology>
    </subcellularLocation>
</comment>
<evidence type="ECO:0000256" key="3">
    <source>
        <dbReference type="ARBA" id="ARBA00022448"/>
    </source>
</evidence>
<evidence type="ECO:0000313" key="10">
    <source>
        <dbReference type="RefSeq" id="XP_022962364.1"/>
    </source>
</evidence>
<evidence type="ECO:0000313" key="11">
    <source>
        <dbReference type="RefSeq" id="XP_022962366.1"/>
    </source>
</evidence>
<evidence type="ECO:0000256" key="1">
    <source>
        <dbReference type="ARBA" id="ARBA00004141"/>
    </source>
</evidence>
<comment type="similarity">
    <text evidence="2">Belongs to the V-ATPase 116 kDa subunit family.</text>
</comment>
<keyword evidence="7" id="KW-0472">Membrane</keyword>
<evidence type="ECO:0000256" key="4">
    <source>
        <dbReference type="ARBA" id="ARBA00022692"/>
    </source>
</evidence>
<dbReference type="AlphaFoldDB" id="A0A6J1HCX2"/>
<feature type="chain" id="PRO_5044638645" evidence="8">
    <location>
        <begin position="20"/>
        <end position="183"/>
    </location>
</feature>
<keyword evidence="8" id="KW-0732">Signal</keyword>
<accession>A0A6J1HCX2</accession>
<dbReference type="GO" id="GO:0046961">
    <property type="term" value="F:proton-transporting ATPase activity, rotational mechanism"/>
    <property type="evidence" value="ECO:0007669"/>
    <property type="project" value="InterPro"/>
</dbReference>
<organism evidence="9 11">
    <name type="scientific">Cucurbita moschata</name>
    <name type="common">Winter crookneck squash</name>
    <name type="synonym">Cucurbita pepo var. moschata</name>
    <dbReference type="NCBI Taxonomy" id="3662"/>
    <lineage>
        <taxon>Eukaryota</taxon>
        <taxon>Viridiplantae</taxon>
        <taxon>Streptophyta</taxon>
        <taxon>Embryophyta</taxon>
        <taxon>Tracheophyta</taxon>
        <taxon>Spermatophyta</taxon>
        <taxon>Magnoliopsida</taxon>
        <taxon>eudicotyledons</taxon>
        <taxon>Gunneridae</taxon>
        <taxon>Pentapetalae</taxon>
        <taxon>rosids</taxon>
        <taxon>fabids</taxon>
        <taxon>Cucurbitales</taxon>
        <taxon>Cucurbitaceae</taxon>
        <taxon>Cucurbiteae</taxon>
        <taxon>Cucurbita</taxon>
    </lineage>
</organism>
<keyword evidence="4" id="KW-0812">Transmembrane</keyword>